<protein>
    <submittedName>
        <fullName evidence="5">Helix-turn-helix domain-containing protein</fullName>
    </submittedName>
</protein>
<keyword evidence="1" id="KW-0805">Transcription regulation</keyword>
<evidence type="ECO:0000256" key="2">
    <source>
        <dbReference type="ARBA" id="ARBA00023125"/>
    </source>
</evidence>
<dbReference type="SUPFAM" id="SSF46689">
    <property type="entry name" value="Homeodomain-like"/>
    <property type="match status" value="1"/>
</dbReference>
<dbReference type="Gene3D" id="1.10.10.60">
    <property type="entry name" value="Homeodomain-like"/>
    <property type="match status" value="1"/>
</dbReference>
<name>A0AAP3EMZ1_ECOLX</name>
<dbReference type="Pfam" id="PF12833">
    <property type="entry name" value="HTH_18"/>
    <property type="match status" value="1"/>
</dbReference>
<proteinExistence type="predicted"/>
<dbReference type="PROSITE" id="PS01124">
    <property type="entry name" value="HTH_ARAC_FAMILY_2"/>
    <property type="match status" value="1"/>
</dbReference>
<evidence type="ECO:0000256" key="1">
    <source>
        <dbReference type="ARBA" id="ARBA00023015"/>
    </source>
</evidence>
<evidence type="ECO:0000313" key="5">
    <source>
        <dbReference type="EMBL" id="MCV5626065.1"/>
    </source>
</evidence>
<dbReference type="InterPro" id="IPR018060">
    <property type="entry name" value="HTH_AraC"/>
</dbReference>
<dbReference type="GO" id="GO:0043565">
    <property type="term" value="F:sequence-specific DNA binding"/>
    <property type="evidence" value="ECO:0007669"/>
    <property type="project" value="InterPro"/>
</dbReference>
<feature type="non-terminal residue" evidence="5">
    <location>
        <position position="1"/>
    </location>
</feature>
<comment type="caution">
    <text evidence="5">The sequence shown here is derived from an EMBL/GenBank/DDBJ whole genome shotgun (WGS) entry which is preliminary data.</text>
</comment>
<keyword evidence="3" id="KW-0804">Transcription</keyword>
<evidence type="ECO:0000256" key="3">
    <source>
        <dbReference type="ARBA" id="ARBA00023163"/>
    </source>
</evidence>
<accession>A0AAP3EMZ1</accession>
<reference evidence="5" key="1">
    <citation type="submission" date="2023-06" db="EMBL/GenBank/DDBJ databases">
        <title>Deciphering the underlying mechanisms mediating the transmission of blaNDM gene from human to animals in China.</title>
        <authorList>
            <person name="Chen K."/>
            <person name="Chen S."/>
        </authorList>
    </citation>
    <scope>NUCLEOTIDE SEQUENCE</scope>
    <source>
        <strain evidence="5">1199</strain>
    </source>
</reference>
<gene>
    <name evidence="5" type="ORF">OFN31_31020</name>
</gene>
<dbReference type="EMBL" id="JAOVKC010001138">
    <property type="protein sequence ID" value="MCV5626065.1"/>
    <property type="molecule type" value="Genomic_DNA"/>
</dbReference>
<dbReference type="GO" id="GO:0003700">
    <property type="term" value="F:DNA-binding transcription factor activity"/>
    <property type="evidence" value="ECO:0007669"/>
    <property type="project" value="InterPro"/>
</dbReference>
<keyword evidence="2" id="KW-0238">DNA-binding</keyword>
<feature type="non-terminal residue" evidence="5">
    <location>
        <position position="87"/>
    </location>
</feature>
<dbReference type="Proteomes" id="UP001208624">
    <property type="component" value="Unassembled WGS sequence"/>
</dbReference>
<dbReference type="InterPro" id="IPR020449">
    <property type="entry name" value="Tscrpt_reg_AraC-type_HTH"/>
</dbReference>
<evidence type="ECO:0000259" key="4">
    <source>
        <dbReference type="PROSITE" id="PS01124"/>
    </source>
</evidence>
<sequence>SWRLCDISSRLYMSESLLKRKLKDEGLSFSKLILEERMMMAQRLLIYSNHTVGKVAGICGYDNASYFVSVFRGYFGVPPHQYLSRFS</sequence>
<evidence type="ECO:0000313" key="6">
    <source>
        <dbReference type="Proteomes" id="UP001208624"/>
    </source>
</evidence>
<dbReference type="PRINTS" id="PR00032">
    <property type="entry name" value="HTHARAC"/>
</dbReference>
<organism evidence="5 6">
    <name type="scientific">Escherichia coli</name>
    <dbReference type="NCBI Taxonomy" id="562"/>
    <lineage>
        <taxon>Bacteria</taxon>
        <taxon>Pseudomonadati</taxon>
        <taxon>Pseudomonadota</taxon>
        <taxon>Gammaproteobacteria</taxon>
        <taxon>Enterobacterales</taxon>
        <taxon>Enterobacteriaceae</taxon>
        <taxon>Escherichia</taxon>
    </lineage>
</organism>
<dbReference type="SMART" id="SM00342">
    <property type="entry name" value="HTH_ARAC"/>
    <property type="match status" value="1"/>
</dbReference>
<dbReference type="InterPro" id="IPR009057">
    <property type="entry name" value="Homeodomain-like_sf"/>
</dbReference>
<dbReference type="PANTHER" id="PTHR43280:SF33">
    <property type="entry name" value="HTH-TYPE TRANSCRIPTIONAL REGULATOR APPY-RELATED"/>
    <property type="match status" value="1"/>
</dbReference>
<feature type="domain" description="HTH araC/xylS-type" evidence="4">
    <location>
        <begin position="1"/>
        <end position="85"/>
    </location>
</feature>
<dbReference type="AlphaFoldDB" id="A0AAP3EMZ1"/>
<dbReference type="PANTHER" id="PTHR43280">
    <property type="entry name" value="ARAC-FAMILY TRANSCRIPTIONAL REGULATOR"/>
    <property type="match status" value="1"/>
</dbReference>